<dbReference type="AlphaFoldDB" id="Q0U466"/>
<dbReference type="HOGENOM" id="CLU_2210922_0_0_1"/>
<dbReference type="GeneID" id="5980579"/>
<feature type="region of interest" description="Disordered" evidence="1">
    <location>
        <begin position="1"/>
        <end position="107"/>
    </location>
</feature>
<organism evidence="2 3">
    <name type="scientific">Phaeosphaeria nodorum (strain SN15 / ATCC MYA-4574 / FGSC 10173)</name>
    <name type="common">Glume blotch fungus</name>
    <name type="synonym">Parastagonospora nodorum</name>
    <dbReference type="NCBI Taxonomy" id="321614"/>
    <lineage>
        <taxon>Eukaryota</taxon>
        <taxon>Fungi</taxon>
        <taxon>Dikarya</taxon>
        <taxon>Ascomycota</taxon>
        <taxon>Pezizomycotina</taxon>
        <taxon>Dothideomycetes</taxon>
        <taxon>Pleosporomycetidae</taxon>
        <taxon>Pleosporales</taxon>
        <taxon>Pleosporineae</taxon>
        <taxon>Phaeosphaeriaceae</taxon>
        <taxon>Parastagonospora</taxon>
    </lineage>
</organism>
<dbReference type="InParanoid" id="Q0U466"/>
<dbReference type="Proteomes" id="UP000001055">
    <property type="component" value="Unassembled WGS sequence"/>
</dbReference>
<sequence length="107" mass="12098">MSSSHTVFSQGKSRTSSAILPRPWWPRRTPPCKPSVTPLGLEGTTPARRKRDILPKLSSKKCEPARRSARIQREQDKKEEDRSRKERTDAEAEEATMQTQKIGPAGE</sequence>
<feature type="compositionally biased region" description="Basic and acidic residues" evidence="1">
    <location>
        <begin position="60"/>
        <end position="90"/>
    </location>
</feature>
<gene>
    <name evidence="2" type="ORF">SNOG_13448</name>
</gene>
<evidence type="ECO:0000256" key="1">
    <source>
        <dbReference type="SAM" id="MobiDB-lite"/>
    </source>
</evidence>
<name>Q0U466_PHANO</name>
<evidence type="ECO:0000313" key="2">
    <source>
        <dbReference type="EMBL" id="EAT79332.1"/>
    </source>
</evidence>
<accession>Q0U466</accession>
<reference evidence="3" key="1">
    <citation type="journal article" date="2007" name="Plant Cell">
        <title>Dothideomycete-plant interactions illuminated by genome sequencing and EST analysis of the wheat pathogen Stagonospora nodorum.</title>
        <authorList>
            <person name="Hane J.K."/>
            <person name="Lowe R.G."/>
            <person name="Solomon P.S."/>
            <person name="Tan K.C."/>
            <person name="Schoch C.L."/>
            <person name="Spatafora J.W."/>
            <person name="Crous P.W."/>
            <person name="Kodira C."/>
            <person name="Birren B.W."/>
            <person name="Galagan J.E."/>
            <person name="Torriani S.F."/>
            <person name="McDonald B.A."/>
            <person name="Oliver R.P."/>
        </authorList>
    </citation>
    <scope>NUCLEOTIDE SEQUENCE [LARGE SCALE GENOMIC DNA]</scope>
    <source>
        <strain evidence="3">SN15 / ATCC MYA-4574 / FGSC 10173</strain>
    </source>
</reference>
<protein>
    <submittedName>
        <fullName evidence="2">Uncharacterized protein</fullName>
    </submittedName>
</protein>
<dbReference type="RefSeq" id="XP_001803662.1">
    <property type="nucleotide sequence ID" value="XM_001803610.1"/>
</dbReference>
<proteinExistence type="predicted"/>
<dbReference type="KEGG" id="pno:SNOG_13448"/>
<dbReference type="EMBL" id="CH445350">
    <property type="protein sequence ID" value="EAT79332.1"/>
    <property type="molecule type" value="Genomic_DNA"/>
</dbReference>
<feature type="compositionally biased region" description="Polar residues" evidence="1">
    <location>
        <begin position="1"/>
        <end position="18"/>
    </location>
</feature>
<dbReference type="VEuPathDB" id="FungiDB:JI435_134480"/>
<evidence type="ECO:0000313" key="3">
    <source>
        <dbReference type="Proteomes" id="UP000001055"/>
    </source>
</evidence>